<dbReference type="EMBL" id="JBFXLU010000075">
    <property type="protein sequence ID" value="KAL2845048.1"/>
    <property type="molecule type" value="Genomic_DNA"/>
</dbReference>
<keyword evidence="2" id="KW-1133">Transmembrane helix</keyword>
<evidence type="ECO:0000256" key="2">
    <source>
        <dbReference type="SAM" id="Phobius"/>
    </source>
</evidence>
<keyword evidence="2" id="KW-0812">Transmembrane</keyword>
<feature type="compositionally biased region" description="Polar residues" evidence="1">
    <location>
        <begin position="285"/>
        <end position="301"/>
    </location>
</feature>
<keyword evidence="4" id="KW-1185">Reference proteome</keyword>
<reference evidence="3 4" key="1">
    <citation type="submission" date="2024-07" db="EMBL/GenBank/DDBJ databases">
        <title>Section-level genome sequencing and comparative genomics of Aspergillus sections Usti and Cavernicolus.</title>
        <authorList>
            <consortium name="Lawrence Berkeley National Laboratory"/>
            <person name="Nybo J.L."/>
            <person name="Vesth T.C."/>
            <person name="Theobald S."/>
            <person name="Frisvad J.C."/>
            <person name="Larsen T.O."/>
            <person name="Kjaerboelling I."/>
            <person name="Rothschild-Mancinelli K."/>
            <person name="Lyhne E.K."/>
            <person name="Kogle M.E."/>
            <person name="Barry K."/>
            <person name="Clum A."/>
            <person name="Na H."/>
            <person name="Ledsgaard L."/>
            <person name="Lin J."/>
            <person name="Lipzen A."/>
            <person name="Kuo A."/>
            <person name="Riley R."/>
            <person name="Mondo S."/>
            <person name="Labutti K."/>
            <person name="Haridas S."/>
            <person name="Pangalinan J."/>
            <person name="Salamov A.A."/>
            <person name="Simmons B.A."/>
            <person name="Magnuson J.K."/>
            <person name="Chen J."/>
            <person name="Drula E."/>
            <person name="Henrissat B."/>
            <person name="Wiebenga A."/>
            <person name="Lubbers R.J."/>
            <person name="Gomes A.C."/>
            <person name="Makela M.R."/>
            <person name="Stajich J."/>
            <person name="Grigoriev I.V."/>
            <person name="Mortensen U.H."/>
            <person name="De Vries R.P."/>
            <person name="Baker S.E."/>
            <person name="Andersen M.R."/>
        </authorList>
    </citation>
    <scope>NUCLEOTIDE SEQUENCE [LARGE SCALE GENOMIC DNA]</scope>
    <source>
        <strain evidence="3 4">CBS 123904</strain>
    </source>
</reference>
<gene>
    <name evidence="3" type="ORF">BJY01DRAFT_214489</name>
</gene>
<feature type="region of interest" description="Disordered" evidence="1">
    <location>
        <begin position="326"/>
        <end position="401"/>
    </location>
</feature>
<comment type="caution">
    <text evidence="3">The sequence shown here is derived from an EMBL/GenBank/DDBJ whole genome shotgun (WGS) entry which is preliminary data.</text>
</comment>
<evidence type="ECO:0000313" key="4">
    <source>
        <dbReference type="Proteomes" id="UP001610446"/>
    </source>
</evidence>
<feature type="compositionally biased region" description="Polar residues" evidence="1">
    <location>
        <begin position="357"/>
        <end position="366"/>
    </location>
</feature>
<evidence type="ECO:0000313" key="3">
    <source>
        <dbReference type="EMBL" id="KAL2845048.1"/>
    </source>
</evidence>
<dbReference type="Proteomes" id="UP001610446">
    <property type="component" value="Unassembled WGS sequence"/>
</dbReference>
<feature type="transmembrane region" description="Helical" evidence="2">
    <location>
        <begin position="173"/>
        <end position="197"/>
    </location>
</feature>
<feature type="region of interest" description="Disordered" evidence="1">
    <location>
        <begin position="282"/>
        <end position="312"/>
    </location>
</feature>
<evidence type="ECO:0000256" key="1">
    <source>
        <dbReference type="SAM" id="MobiDB-lite"/>
    </source>
</evidence>
<sequence length="401" mass="43786">MASDPSLPYTTELFASQISQAASRFLAPETTIRPDLIRKPDPITLYLGYLGTGRWRSSYGSFLVARIQDGATQVDRPLTQPEIDAYVESNNGFVTNFRRGLPLGAFAGTAKFFWYEQNYKHFTMYAPAASQERGAGAGGVLSGVRRYVEGTRALFSVDPVLGKQLAGRLFTRLFFWTLGGTIGFQMFAAWTMAASLVKDPRMMQHAADLRTQSPEKVRDRRNQAAKERRQQRILEAQARQQSEESVTQSGSYDQAGYGGDASSIDSAAANASSDTRIYPVPGIVTETSGYSPPAEQNTSTGFFDDDDASPTAPAYRGIVQRENAAAAQGGSAWERLRNQAQNPAASEPASPAGSSWGRDSSAVNNDGQRERDRAQAEFNRMLEAERNQSNEPGAGRSGVWK</sequence>
<accession>A0ABR4JYB7</accession>
<feature type="compositionally biased region" description="Basic and acidic residues" evidence="1">
    <location>
        <begin position="213"/>
        <end position="232"/>
    </location>
</feature>
<proteinExistence type="predicted"/>
<feature type="compositionally biased region" description="Basic and acidic residues" evidence="1">
    <location>
        <begin position="367"/>
        <end position="388"/>
    </location>
</feature>
<protein>
    <submittedName>
        <fullName evidence="3">Uncharacterized protein</fullName>
    </submittedName>
</protein>
<feature type="compositionally biased region" description="Polar residues" evidence="1">
    <location>
        <begin position="238"/>
        <end position="252"/>
    </location>
</feature>
<feature type="compositionally biased region" description="Low complexity" evidence="1">
    <location>
        <begin position="343"/>
        <end position="355"/>
    </location>
</feature>
<keyword evidence="2" id="KW-0472">Membrane</keyword>
<name>A0ABR4JYB7_9EURO</name>
<organism evidence="3 4">
    <name type="scientific">Aspergillus pseudoustus</name>
    <dbReference type="NCBI Taxonomy" id="1810923"/>
    <lineage>
        <taxon>Eukaryota</taxon>
        <taxon>Fungi</taxon>
        <taxon>Dikarya</taxon>
        <taxon>Ascomycota</taxon>
        <taxon>Pezizomycotina</taxon>
        <taxon>Eurotiomycetes</taxon>
        <taxon>Eurotiomycetidae</taxon>
        <taxon>Eurotiales</taxon>
        <taxon>Aspergillaceae</taxon>
        <taxon>Aspergillus</taxon>
        <taxon>Aspergillus subgen. Nidulantes</taxon>
    </lineage>
</organism>
<feature type="region of interest" description="Disordered" evidence="1">
    <location>
        <begin position="206"/>
        <end position="259"/>
    </location>
</feature>